<feature type="transmembrane region" description="Helical" evidence="2">
    <location>
        <begin position="5"/>
        <end position="22"/>
    </location>
</feature>
<dbReference type="AlphaFoldDB" id="A0A1G2LRX6"/>
<gene>
    <name evidence="3" type="ORF">A2909_00150</name>
</gene>
<feature type="region of interest" description="Disordered" evidence="1">
    <location>
        <begin position="45"/>
        <end position="77"/>
    </location>
</feature>
<name>A0A1G2LRX6_9BACT</name>
<evidence type="ECO:0000256" key="1">
    <source>
        <dbReference type="SAM" id="MobiDB-lite"/>
    </source>
</evidence>
<accession>A0A1G2LRX6</accession>
<proteinExistence type="predicted"/>
<protein>
    <submittedName>
        <fullName evidence="3">Uncharacterized protein</fullName>
    </submittedName>
</protein>
<evidence type="ECO:0000256" key="2">
    <source>
        <dbReference type="SAM" id="Phobius"/>
    </source>
</evidence>
<dbReference type="Proteomes" id="UP000178302">
    <property type="component" value="Unassembled WGS sequence"/>
</dbReference>
<reference evidence="3 4" key="1">
    <citation type="journal article" date="2016" name="Nat. Commun.">
        <title>Thousands of microbial genomes shed light on interconnected biogeochemical processes in an aquifer system.</title>
        <authorList>
            <person name="Anantharaman K."/>
            <person name="Brown C.T."/>
            <person name="Hug L.A."/>
            <person name="Sharon I."/>
            <person name="Castelle C.J."/>
            <person name="Probst A.J."/>
            <person name="Thomas B.C."/>
            <person name="Singh A."/>
            <person name="Wilkins M.J."/>
            <person name="Karaoz U."/>
            <person name="Brodie E.L."/>
            <person name="Williams K.H."/>
            <person name="Hubbard S.S."/>
            <person name="Banfield J.F."/>
        </authorList>
    </citation>
    <scope>NUCLEOTIDE SEQUENCE [LARGE SCALE GENOMIC DNA]</scope>
</reference>
<comment type="caution">
    <text evidence="3">The sequence shown here is derived from an EMBL/GenBank/DDBJ whole genome shotgun (WGS) entry which is preliminary data.</text>
</comment>
<dbReference type="EMBL" id="MHQZ01000014">
    <property type="protein sequence ID" value="OHA14293.1"/>
    <property type="molecule type" value="Genomic_DNA"/>
</dbReference>
<keyword evidence="2" id="KW-0812">Transmembrane</keyword>
<evidence type="ECO:0000313" key="3">
    <source>
        <dbReference type="EMBL" id="OHA14293.1"/>
    </source>
</evidence>
<feature type="transmembrane region" description="Helical" evidence="2">
    <location>
        <begin position="28"/>
        <end position="44"/>
    </location>
</feature>
<keyword evidence="2" id="KW-1133">Transmembrane helix</keyword>
<organism evidence="3 4">
    <name type="scientific">Candidatus Tagabacteria bacterium RIFCSPLOWO2_01_FULL_39_11</name>
    <dbReference type="NCBI Taxonomy" id="1802295"/>
    <lineage>
        <taxon>Bacteria</taxon>
        <taxon>Candidatus Tagaibacteriota</taxon>
    </lineage>
</organism>
<keyword evidence="2" id="KW-0472">Membrane</keyword>
<sequence length="77" mass="8407">MWQNWVNGILGIWVIIMAFSGLSGNKMLITVTGVIIAALAFWSASGGQKGEDEKEEISMPENNYTREGKEEGSEPGM</sequence>
<evidence type="ECO:0000313" key="4">
    <source>
        <dbReference type="Proteomes" id="UP000178302"/>
    </source>
</evidence>
<feature type="compositionally biased region" description="Basic and acidic residues" evidence="1">
    <location>
        <begin position="64"/>
        <end position="77"/>
    </location>
</feature>